<proteinExistence type="predicted"/>
<dbReference type="OrthoDB" id="422206at2759"/>
<name>A0A4C1TDT1_EUMVA</name>
<keyword evidence="4" id="KW-0472">Membrane</keyword>
<keyword evidence="6" id="KW-1185">Reference proteome</keyword>
<dbReference type="PANTHER" id="PTHR10924">
    <property type="entry name" value="MAJOR FACILITATOR SUPERFAMILY PROTEIN-RELATED"/>
    <property type="match status" value="1"/>
</dbReference>
<dbReference type="GO" id="GO:0097037">
    <property type="term" value="P:heme export"/>
    <property type="evidence" value="ECO:0007669"/>
    <property type="project" value="TreeGrafter"/>
</dbReference>
<evidence type="ECO:0000256" key="4">
    <source>
        <dbReference type="ARBA" id="ARBA00023136"/>
    </source>
</evidence>
<protein>
    <submittedName>
        <fullName evidence="5">Uncharacterized MFS-type transporter C09D4.1</fullName>
    </submittedName>
</protein>
<dbReference type="InterPro" id="IPR049680">
    <property type="entry name" value="FLVCR1-2_SLC49-like"/>
</dbReference>
<reference evidence="5 6" key="1">
    <citation type="journal article" date="2019" name="Commun. Biol.">
        <title>The bagworm genome reveals a unique fibroin gene that provides high tensile strength.</title>
        <authorList>
            <person name="Kono N."/>
            <person name="Nakamura H."/>
            <person name="Ohtoshi R."/>
            <person name="Tomita M."/>
            <person name="Numata K."/>
            <person name="Arakawa K."/>
        </authorList>
    </citation>
    <scope>NUCLEOTIDE SEQUENCE [LARGE SCALE GENOMIC DNA]</scope>
</reference>
<dbReference type="Proteomes" id="UP000299102">
    <property type="component" value="Unassembled WGS sequence"/>
</dbReference>
<comment type="subcellular location">
    <subcellularLocation>
        <location evidence="1">Membrane</location>
        <topology evidence="1">Multi-pass membrane protein</topology>
    </subcellularLocation>
</comment>
<accession>A0A4C1TDT1</accession>
<evidence type="ECO:0000313" key="6">
    <source>
        <dbReference type="Proteomes" id="UP000299102"/>
    </source>
</evidence>
<dbReference type="PANTHER" id="PTHR10924:SF4">
    <property type="entry name" value="GH15861P"/>
    <property type="match status" value="1"/>
</dbReference>
<gene>
    <name evidence="5" type="ORF">EVAR_75741_1</name>
</gene>
<evidence type="ECO:0000256" key="3">
    <source>
        <dbReference type="ARBA" id="ARBA00022989"/>
    </source>
</evidence>
<sequence>MIRLGWLIGGSRAEKRIQMSKKRLDTSFINLAMGLRVTTIIGSLGTCAGAWLKVFSVPQHLFWVGFAGQTVVAVSQVFILNVPPRLAAVWFGADQVSSACSVGVFGNQVGGHYVTGEWLNGHDGSPVASRGHDVVVEPKGAGFYYDYGNFVAIRGLHEPDRARLYVSVHHYARTVRTNLRLDGLVGPESPRYGVTLASATERVIN</sequence>
<evidence type="ECO:0000256" key="2">
    <source>
        <dbReference type="ARBA" id="ARBA00022692"/>
    </source>
</evidence>
<evidence type="ECO:0000256" key="1">
    <source>
        <dbReference type="ARBA" id="ARBA00004141"/>
    </source>
</evidence>
<dbReference type="AlphaFoldDB" id="A0A4C1TDT1"/>
<organism evidence="5 6">
    <name type="scientific">Eumeta variegata</name>
    <name type="common">Bagworm moth</name>
    <name type="synonym">Eumeta japonica</name>
    <dbReference type="NCBI Taxonomy" id="151549"/>
    <lineage>
        <taxon>Eukaryota</taxon>
        <taxon>Metazoa</taxon>
        <taxon>Ecdysozoa</taxon>
        <taxon>Arthropoda</taxon>
        <taxon>Hexapoda</taxon>
        <taxon>Insecta</taxon>
        <taxon>Pterygota</taxon>
        <taxon>Neoptera</taxon>
        <taxon>Endopterygota</taxon>
        <taxon>Lepidoptera</taxon>
        <taxon>Glossata</taxon>
        <taxon>Ditrysia</taxon>
        <taxon>Tineoidea</taxon>
        <taxon>Psychidae</taxon>
        <taxon>Oiketicinae</taxon>
        <taxon>Eumeta</taxon>
    </lineage>
</organism>
<dbReference type="GO" id="GO:0015232">
    <property type="term" value="F:heme transmembrane transporter activity"/>
    <property type="evidence" value="ECO:0007669"/>
    <property type="project" value="TreeGrafter"/>
</dbReference>
<dbReference type="GO" id="GO:0020037">
    <property type="term" value="F:heme binding"/>
    <property type="evidence" value="ECO:0007669"/>
    <property type="project" value="TreeGrafter"/>
</dbReference>
<dbReference type="GO" id="GO:0016020">
    <property type="term" value="C:membrane"/>
    <property type="evidence" value="ECO:0007669"/>
    <property type="project" value="UniProtKB-SubCell"/>
</dbReference>
<evidence type="ECO:0000313" key="5">
    <source>
        <dbReference type="EMBL" id="GBP12294.1"/>
    </source>
</evidence>
<dbReference type="STRING" id="151549.A0A4C1TDT1"/>
<keyword evidence="2" id="KW-0812">Transmembrane</keyword>
<dbReference type="EMBL" id="BGZK01000051">
    <property type="protein sequence ID" value="GBP12294.1"/>
    <property type="molecule type" value="Genomic_DNA"/>
</dbReference>
<comment type="caution">
    <text evidence="5">The sequence shown here is derived from an EMBL/GenBank/DDBJ whole genome shotgun (WGS) entry which is preliminary data.</text>
</comment>
<keyword evidence="3" id="KW-1133">Transmembrane helix</keyword>